<proteinExistence type="predicted"/>
<reference evidence="2 3" key="1">
    <citation type="submission" date="2017-02" db="EMBL/GenBank/DDBJ databases">
        <authorList>
            <person name="Peterson S.W."/>
        </authorList>
    </citation>
    <scope>NUCLEOTIDE SEQUENCE [LARGE SCALE GENOMIC DNA]</scope>
    <source>
        <strain evidence="2 3">M1</strain>
    </source>
</reference>
<dbReference type="RefSeq" id="WP_079495855.1">
    <property type="nucleotide sequence ID" value="NZ_FUZT01000024.1"/>
</dbReference>
<dbReference type="InterPro" id="IPR007060">
    <property type="entry name" value="FtsL/DivIC"/>
</dbReference>
<keyword evidence="3" id="KW-1185">Reference proteome</keyword>
<sequence length="102" mass="12348">MKKGNKRKKGIFFRRNKISILFFTILFLYLSVTIVGQERSMRDLQHEQRELQEIVDNLKKEKSEKEKMVEESSKPEFIEKTAREKLKMVKPNEIIYIIQDRE</sequence>
<dbReference type="Proteomes" id="UP000190285">
    <property type="component" value="Unassembled WGS sequence"/>
</dbReference>
<accession>A0A1T5MSD6</accession>
<dbReference type="AlphaFoldDB" id="A0A1T5MSD6"/>
<feature type="coiled-coil region" evidence="1">
    <location>
        <begin position="41"/>
        <end position="71"/>
    </location>
</feature>
<dbReference type="OrthoDB" id="14319at2"/>
<dbReference type="EMBL" id="FUZT01000024">
    <property type="protein sequence ID" value="SKC91150.1"/>
    <property type="molecule type" value="Genomic_DNA"/>
</dbReference>
<protein>
    <submittedName>
        <fullName evidence="2">Cell division protein FtsL</fullName>
    </submittedName>
</protein>
<dbReference type="STRING" id="36842.SAMN02194393_05272"/>
<gene>
    <name evidence="2" type="ORF">SAMN02194393_05272</name>
</gene>
<organism evidence="2 3">
    <name type="scientific">Maledivibacter halophilus</name>
    <dbReference type="NCBI Taxonomy" id="36842"/>
    <lineage>
        <taxon>Bacteria</taxon>
        <taxon>Bacillati</taxon>
        <taxon>Bacillota</taxon>
        <taxon>Clostridia</taxon>
        <taxon>Peptostreptococcales</taxon>
        <taxon>Caminicellaceae</taxon>
        <taxon>Maledivibacter</taxon>
    </lineage>
</organism>
<evidence type="ECO:0000313" key="3">
    <source>
        <dbReference type="Proteomes" id="UP000190285"/>
    </source>
</evidence>
<dbReference type="GO" id="GO:0051301">
    <property type="term" value="P:cell division"/>
    <property type="evidence" value="ECO:0007669"/>
    <property type="project" value="UniProtKB-KW"/>
</dbReference>
<dbReference type="Pfam" id="PF04977">
    <property type="entry name" value="DivIC"/>
    <property type="match status" value="1"/>
</dbReference>
<keyword evidence="2" id="KW-0132">Cell division</keyword>
<evidence type="ECO:0000256" key="1">
    <source>
        <dbReference type="SAM" id="Coils"/>
    </source>
</evidence>
<name>A0A1T5MSD6_9FIRM</name>
<evidence type="ECO:0000313" key="2">
    <source>
        <dbReference type="EMBL" id="SKC91150.1"/>
    </source>
</evidence>
<keyword evidence="2" id="KW-0131">Cell cycle</keyword>
<keyword evidence="1" id="KW-0175">Coiled coil</keyword>